<keyword evidence="8 12" id="KW-0798">TonB box</keyword>
<evidence type="ECO:0000256" key="4">
    <source>
        <dbReference type="ARBA" id="ARBA00022496"/>
    </source>
</evidence>
<comment type="caution">
    <text evidence="16">The sequence shown here is derived from an EMBL/GenBank/DDBJ whole genome shotgun (WGS) entry which is preliminary data.</text>
</comment>
<keyword evidence="17" id="KW-1185">Reference proteome</keyword>
<evidence type="ECO:0000256" key="6">
    <source>
        <dbReference type="ARBA" id="ARBA00023004"/>
    </source>
</evidence>
<keyword evidence="7" id="KW-0406">Ion transport</keyword>
<reference evidence="16 17" key="1">
    <citation type="submission" date="2023-06" db="EMBL/GenBank/DDBJ databases">
        <title>Pelomonas sp. PFR6 16S ribosomal RNA gene Genome sequencing and assembly.</title>
        <authorList>
            <person name="Woo H."/>
        </authorList>
    </citation>
    <scope>NUCLEOTIDE SEQUENCE [LARGE SCALE GENOMIC DNA]</scope>
    <source>
        <strain evidence="16 17">PFR6</strain>
    </source>
</reference>
<evidence type="ECO:0000256" key="8">
    <source>
        <dbReference type="ARBA" id="ARBA00023077"/>
    </source>
</evidence>
<keyword evidence="3 11" id="KW-1134">Transmembrane beta strand</keyword>
<keyword evidence="5 11" id="KW-0812">Transmembrane</keyword>
<evidence type="ECO:0000256" key="10">
    <source>
        <dbReference type="ARBA" id="ARBA00023237"/>
    </source>
</evidence>
<evidence type="ECO:0000256" key="7">
    <source>
        <dbReference type="ARBA" id="ARBA00023065"/>
    </source>
</evidence>
<dbReference type="PANTHER" id="PTHR32552">
    <property type="entry name" value="FERRICHROME IRON RECEPTOR-RELATED"/>
    <property type="match status" value="1"/>
</dbReference>
<comment type="subcellular location">
    <subcellularLocation>
        <location evidence="1 11">Cell outer membrane</location>
        <topology evidence="1 11">Multi-pass membrane protein</topology>
    </subcellularLocation>
</comment>
<dbReference type="PANTHER" id="PTHR32552:SF81">
    <property type="entry name" value="TONB-DEPENDENT OUTER MEMBRANE RECEPTOR"/>
    <property type="match status" value="1"/>
</dbReference>
<protein>
    <submittedName>
        <fullName evidence="16">TonB-dependent receptor</fullName>
    </submittedName>
</protein>
<dbReference type="Gene3D" id="2.40.170.20">
    <property type="entry name" value="TonB-dependent receptor, beta-barrel domain"/>
    <property type="match status" value="3"/>
</dbReference>
<dbReference type="InterPro" id="IPR012910">
    <property type="entry name" value="Plug_dom"/>
</dbReference>
<organism evidence="16 17">
    <name type="scientific">Roseateles violae</name>
    <dbReference type="NCBI Taxonomy" id="3058042"/>
    <lineage>
        <taxon>Bacteria</taxon>
        <taxon>Pseudomonadati</taxon>
        <taxon>Pseudomonadota</taxon>
        <taxon>Betaproteobacteria</taxon>
        <taxon>Burkholderiales</taxon>
        <taxon>Sphaerotilaceae</taxon>
        <taxon>Roseateles</taxon>
    </lineage>
</organism>
<evidence type="ECO:0000256" key="1">
    <source>
        <dbReference type="ARBA" id="ARBA00004571"/>
    </source>
</evidence>
<dbReference type="InterPro" id="IPR036942">
    <property type="entry name" value="Beta-barrel_TonB_sf"/>
</dbReference>
<evidence type="ECO:0000256" key="3">
    <source>
        <dbReference type="ARBA" id="ARBA00022452"/>
    </source>
</evidence>
<dbReference type="EMBL" id="JAUHHC010000001">
    <property type="protein sequence ID" value="MDN3919383.1"/>
    <property type="molecule type" value="Genomic_DNA"/>
</dbReference>
<dbReference type="Proteomes" id="UP001228044">
    <property type="component" value="Unassembled WGS sequence"/>
</dbReference>
<dbReference type="Pfam" id="PF00593">
    <property type="entry name" value="TonB_dep_Rec_b-barrel"/>
    <property type="match status" value="1"/>
</dbReference>
<dbReference type="Pfam" id="PF07715">
    <property type="entry name" value="Plug"/>
    <property type="match status" value="1"/>
</dbReference>
<evidence type="ECO:0000256" key="5">
    <source>
        <dbReference type="ARBA" id="ARBA00022692"/>
    </source>
</evidence>
<feature type="signal peptide" evidence="13">
    <location>
        <begin position="1"/>
        <end position="29"/>
    </location>
</feature>
<feature type="domain" description="TonB-dependent receptor-like beta-barrel" evidence="14">
    <location>
        <begin position="359"/>
        <end position="902"/>
    </location>
</feature>
<sequence length="937" mass="100994">MPRSIARHSRLRPTALASILLTTFGLPLAAQTVAPPAAPAGAPAEQAAVPSAAQAAAASSTPREVPVSLDQVVVTVQRRAETLQSVPLSVTALTGAQIKNANVNSPERLEQLVPGLRMGRSGSDVRPAMRGTYTENVSATSDPRFGVYVDDIYQSRTSQVPPMIDLARVEVQKGPQGTLYGRNSFGGNLVFHSALPTDELEGGIDLGFGNFLEHRAEGFVNVPLSKGIAMRIAALSERTHGYVENVGSGNDIGGESQKYIRGTLRIAPPSVRDLEVLLRASYQDLGGAGQGGFGQKYKGTLVDASLIRAPGESLTYNGITYQLPKGFNGNSFTGTPLPVDSRYRDGIPDINGADIGIPVSEDPYQVNFAGDIFRTGSQKNFGATLNYGNGPVRFRSITSFADFDLIRTGNSLTPVLLNYSYQQTLAKTYTQEFQLLSNDDKADALRWIVGAYFFDDTATDRSVTNVNRAYVAATAPPGQQYYPFGFTLLPSGTGLNQSTAFDSFSAYQQKARSTAGYGQLSYTLFDKLTLTGGLRYTRDEKNVLSARFNTSPTGPGAYFVHSIDDPVNYACGGFIAANAASVSQSQTAIDQAYNFVCAGNVYSYTNYRVAADYKFNADLMGYTSYSTGTHAGGFNSGAVTIGGVPTLLPFAPEKVKAFELGFKSTLLDRKLTLNAAAYVNDYRDLHAQTSIPNPNAPQTSVIALVQNVGKDRAYGFDIEAGFRPTRELRMSLAYNYLNAKQLDYGVNTFNFGGEASFCGITPSCVPGSGEQNTVQGTPFPNSRTDPNRFVPVLDANGNQVVSGGVPQYRYVLAGTGRDGTKYTAQRAFSPKHTLQFGMAYTLQLGGYGTLTPEFQTYYNSGYILTDLTPGYGNNEAFTKTDLRLTYQTSDGDYTVQLYVNNVEDEATISRAVYGNHRSLLVSYAPPRSYGARLSARF</sequence>
<dbReference type="InterPro" id="IPR000531">
    <property type="entry name" value="Beta-barrel_TonB"/>
</dbReference>
<keyword evidence="4" id="KW-0410">Iron transport</keyword>
<evidence type="ECO:0000256" key="13">
    <source>
        <dbReference type="SAM" id="SignalP"/>
    </source>
</evidence>
<keyword evidence="9 11" id="KW-0472">Membrane</keyword>
<dbReference type="SUPFAM" id="SSF56935">
    <property type="entry name" value="Porins"/>
    <property type="match status" value="1"/>
</dbReference>
<evidence type="ECO:0000256" key="12">
    <source>
        <dbReference type="RuleBase" id="RU003357"/>
    </source>
</evidence>
<feature type="chain" id="PRO_5046280080" evidence="13">
    <location>
        <begin position="30"/>
        <end position="937"/>
    </location>
</feature>
<comment type="similarity">
    <text evidence="11 12">Belongs to the TonB-dependent receptor family.</text>
</comment>
<evidence type="ECO:0000256" key="2">
    <source>
        <dbReference type="ARBA" id="ARBA00022448"/>
    </source>
</evidence>
<keyword evidence="10 11" id="KW-0998">Cell outer membrane</keyword>
<keyword evidence="13" id="KW-0732">Signal</keyword>
<evidence type="ECO:0000259" key="14">
    <source>
        <dbReference type="Pfam" id="PF00593"/>
    </source>
</evidence>
<gene>
    <name evidence="16" type="ORF">QWJ38_03715</name>
</gene>
<evidence type="ECO:0000259" key="15">
    <source>
        <dbReference type="Pfam" id="PF07715"/>
    </source>
</evidence>
<evidence type="ECO:0000256" key="11">
    <source>
        <dbReference type="PROSITE-ProRule" id="PRU01360"/>
    </source>
</evidence>
<dbReference type="InterPro" id="IPR039426">
    <property type="entry name" value="TonB-dep_rcpt-like"/>
</dbReference>
<feature type="domain" description="TonB-dependent receptor plug" evidence="15">
    <location>
        <begin position="83"/>
        <end position="187"/>
    </location>
</feature>
<dbReference type="RefSeq" id="WP_290357687.1">
    <property type="nucleotide sequence ID" value="NZ_JAUHHC010000001.1"/>
</dbReference>
<evidence type="ECO:0000313" key="16">
    <source>
        <dbReference type="EMBL" id="MDN3919383.1"/>
    </source>
</evidence>
<accession>A0ABT8DN65</accession>
<evidence type="ECO:0000313" key="17">
    <source>
        <dbReference type="Proteomes" id="UP001228044"/>
    </source>
</evidence>
<keyword evidence="2 11" id="KW-0813">Transport</keyword>
<proteinExistence type="inferred from homology"/>
<dbReference type="PROSITE" id="PS52016">
    <property type="entry name" value="TONB_DEPENDENT_REC_3"/>
    <property type="match status" value="1"/>
</dbReference>
<keyword evidence="6" id="KW-0408">Iron</keyword>
<evidence type="ECO:0000256" key="9">
    <source>
        <dbReference type="ARBA" id="ARBA00023136"/>
    </source>
</evidence>
<keyword evidence="16" id="KW-0675">Receptor</keyword>
<name>A0ABT8DN65_9BURK</name>